<dbReference type="InterPro" id="IPR029063">
    <property type="entry name" value="SAM-dependent_MTases_sf"/>
</dbReference>
<dbReference type="RefSeq" id="WP_259312751.1">
    <property type="nucleotide sequence ID" value="NZ_CP087164.1"/>
</dbReference>
<dbReference type="Proteomes" id="UP001162834">
    <property type="component" value="Chromosome"/>
</dbReference>
<sequence>MLRRLGAFAAGLPHIVLRNRGGGFALDGVRRPYHYARYNLTWLNERAVELPLALEVMRRGGRILEVGNVLAHYGELGHEVVDRYERAPGVRNIDVLSLEPGREWDRVVSISTVEHVGVDDEPRDPTRAVDAVRLLAGRVAAGGDLLITVPVGYNPVLDRALAAGEAGDLHVSALRRTGPGPRWEQAPPAAVLDEGYDYRQKTARALLVVRAGGARH</sequence>
<evidence type="ECO:0000313" key="1">
    <source>
        <dbReference type="EMBL" id="UGS38735.1"/>
    </source>
</evidence>
<dbReference type="EMBL" id="CP087164">
    <property type="protein sequence ID" value="UGS38735.1"/>
    <property type="molecule type" value="Genomic_DNA"/>
</dbReference>
<accession>A0A9E6Y2A5</accession>
<evidence type="ECO:0000313" key="2">
    <source>
        <dbReference type="Proteomes" id="UP001162834"/>
    </source>
</evidence>
<dbReference type="KEGG" id="sbae:DSM104329_05165"/>
<name>A0A9E6Y2A5_9ACTN</name>
<gene>
    <name evidence="1" type="ORF">DSM104329_05165</name>
</gene>
<organism evidence="1 2">
    <name type="scientific">Capillimicrobium parvum</name>
    <dbReference type="NCBI Taxonomy" id="2884022"/>
    <lineage>
        <taxon>Bacteria</taxon>
        <taxon>Bacillati</taxon>
        <taxon>Actinomycetota</taxon>
        <taxon>Thermoleophilia</taxon>
        <taxon>Solirubrobacterales</taxon>
        <taxon>Capillimicrobiaceae</taxon>
        <taxon>Capillimicrobium</taxon>
    </lineage>
</organism>
<proteinExistence type="predicted"/>
<reference evidence="1" key="1">
    <citation type="journal article" date="2022" name="Int. J. Syst. Evol. Microbiol.">
        <title>Pseudomonas aegrilactucae sp. nov. and Pseudomonas morbosilactucae sp. nov., pathogens causing bacterial rot of lettuce in Japan.</title>
        <authorList>
            <person name="Sawada H."/>
            <person name="Fujikawa T."/>
            <person name="Satou M."/>
        </authorList>
    </citation>
    <scope>NUCLEOTIDE SEQUENCE</scope>
    <source>
        <strain evidence="1">0166_1</strain>
    </source>
</reference>
<dbReference type="AlphaFoldDB" id="A0A9E6Y2A5"/>
<dbReference type="SUPFAM" id="SSF53335">
    <property type="entry name" value="S-adenosyl-L-methionine-dependent methyltransferases"/>
    <property type="match status" value="1"/>
</dbReference>
<protein>
    <submittedName>
        <fullName evidence="1">Uncharacterized protein</fullName>
    </submittedName>
</protein>
<keyword evidence="2" id="KW-1185">Reference proteome</keyword>